<dbReference type="EMBL" id="BMAO01037946">
    <property type="protein sequence ID" value="GFR21439.1"/>
    <property type="molecule type" value="Genomic_DNA"/>
</dbReference>
<comment type="caution">
    <text evidence="1">The sequence shown here is derived from an EMBL/GenBank/DDBJ whole genome shotgun (WGS) entry which is preliminary data.</text>
</comment>
<proteinExistence type="predicted"/>
<keyword evidence="2" id="KW-1185">Reference proteome</keyword>
<name>A0A8X6IFX3_TRICU</name>
<reference evidence="1" key="1">
    <citation type="submission" date="2020-07" db="EMBL/GenBank/DDBJ databases">
        <title>Multicomponent nature underlies the extraordinary mechanical properties of spider dragline silk.</title>
        <authorList>
            <person name="Kono N."/>
            <person name="Nakamura H."/>
            <person name="Mori M."/>
            <person name="Yoshida Y."/>
            <person name="Ohtoshi R."/>
            <person name="Malay A.D."/>
            <person name="Moran D.A.P."/>
            <person name="Tomita M."/>
            <person name="Numata K."/>
            <person name="Arakawa K."/>
        </authorList>
    </citation>
    <scope>NUCLEOTIDE SEQUENCE</scope>
</reference>
<evidence type="ECO:0000313" key="1">
    <source>
        <dbReference type="EMBL" id="GFR21439.1"/>
    </source>
</evidence>
<evidence type="ECO:0000313" key="2">
    <source>
        <dbReference type="Proteomes" id="UP000887116"/>
    </source>
</evidence>
<organism evidence="1 2">
    <name type="scientific">Trichonephila clavata</name>
    <name type="common">Joro spider</name>
    <name type="synonym">Nephila clavata</name>
    <dbReference type="NCBI Taxonomy" id="2740835"/>
    <lineage>
        <taxon>Eukaryota</taxon>
        <taxon>Metazoa</taxon>
        <taxon>Ecdysozoa</taxon>
        <taxon>Arthropoda</taxon>
        <taxon>Chelicerata</taxon>
        <taxon>Arachnida</taxon>
        <taxon>Araneae</taxon>
        <taxon>Araneomorphae</taxon>
        <taxon>Entelegynae</taxon>
        <taxon>Araneoidea</taxon>
        <taxon>Nephilidae</taxon>
        <taxon>Trichonephila</taxon>
    </lineage>
</organism>
<gene>
    <name evidence="1" type="ORF">TNCT_78351</name>
</gene>
<dbReference type="AlphaFoldDB" id="A0A8X6IFX3"/>
<protein>
    <submittedName>
        <fullName evidence="1">Uncharacterized protein</fullName>
    </submittedName>
</protein>
<sequence length="90" mass="10089">MTTSNLLAGTKIESPSTVKVRVYRHQSAVRVTLTKAVQQRHYGEWVGHLPHGQSAAPNLNLSQRLAKSVVVHPTTGRYRTTRKCCQLPKR</sequence>
<accession>A0A8X6IFX3</accession>
<dbReference type="Proteomes" id="UP000887116">
    <property type="component" value="Unassembled WGS sequence"/>
</dbReference>